<comment type="caution">
    <text evidence="1">The sequence shown here is derived from an EMBL/GenBank/DDBJ whole genome shotgun (WGS) entry which is preliminary data.</text>
</comment>
<dbReference type="EMBL" id="MU268532">
    <property type="protein sequence ID" value="KAH7904284.1"/>
    <property type="molecule type" value="Genomic_DNA"/>
</dbReference>
<sequence length="307" mass="34809">MATWNLPGQTKTTWFKSTLAKSFAYSRAFNKRNLEYQWYSLFCQILTDLVDEFPNIFVVPQFPSWVREEDFNALMSQEAPPESGPDGGHVTFVELPNRPHTRAYVTPAVGQQPMHLLGSQTEPGEDDQVLDGADASFDSSATEPAKDAANVLIDFALVHVMAEHAIPRHPRYGGWLVTEVNIPVIIEQKRFTSRTLENKALHDGIGFLLDIARKDLYEQAAHLFLQFERMESVIAIATCGPYWSNVILRRGNVRVEMSLIQDGNWIDAKVNDTLKWPEAVSVEDGTSETRWKQIYKALKAMPRMELP</sequence>
<gene>
    <name evidence="1" type="ORF">BJ138DRAFT_1166801</name>
</gene>
<name>A0ACB7ZT07_9AGAM</name>
<organism evidence="1 2">
    <name type="scientific">Hygrophoropsis aurantiaca</name>
    <dbReference type="NCBI Taxonomy" id="72124"/>
    <lineage>
        <taxon>Eukaryota</taxon>
        <taxon>Fungi</taxon>
        <taxon>Dikarya</taxon>
        <taxon>Basidiomycota</taxon>
        <taxon>Agaricomycotina</taxon>
        <taxon>Agaricomycetes</taxon>
        <taxon>Agaricomycetidae</taxon>
        <taxon>Boletales</taxon>
        <taxon>Coniophorineae</taxon>
        <taxon>Hygrophoropsidaceae</taxon>
        <taxon>Hygrophoropsis</taxon>
    </lineage>
</organism>
<reference evidence="1" key="1">
    <citation type="journal article" date="2021" name="New Phytol.">
        <title>Evolutionary innovations through gain and loss of genes in the ectomycorrhizal Boletales.</title>
        <authorList>
            <person name="Wu G."/>
            <person name="Miyauchi S."/>
            <person name="Morin E."/>
            <person name="Kuo A."/>
            <person name="Drula E."/>
            <person name="Varga T."/>
            <person name="Kohler A."/>
            <person name="Feng B."/>
            <person name="Cao Y."/>
            <person name="Lipzen A."/>
            <person name="Daum C."/>
            <person name="Hundley H."/>
            <person name="Pangilinan J."/>
            <person name="Johnson J."/>
            <person name="Barry K."/>
            <person name="LaButti K."/>
            <person name="Ng V."/>
            <person name="Ahrendt S."/>
            <person name="Min B."/>
            <person name="Choi I.G."/>
            <person name="Park H."/>
            <person name="Plett J.M."/>
            <person name="Magnuson J."/>
            <person name="Spatafora J.W."/>
            <person name="Nagy L.G."/>
            <person name="Henrissat B."/>
            <person name="Grigoriev I.V."/>
            <person name="Yang Z.L."/>
            <person name="Xu J."/>
            <person name="Martin F.M."/>
        </authorList>
    </citation>
    <scope>NUCLEOTIDE SEQUENCE</scope>
    <source>
        <strain evidence="1">ATCC 28755</strain>
    </source>
</reference>
<dbReference type="Proteomes" id="UP000790377">
    <property type="component" value="Unassembled WGS sequence"/>
</dbReference>
<accession>A0ACB7ZT07</accession>
<keyword evidence="2" id="KW-1185">Reference proteome</keyword>
<protein>
    <submittedName>
        <fullName evidence="1">Uncharacterized protein</fullName>
    </submittedName>
</protein>
<evidence type="ECO:0000313" key="1">
    <source>
        <dbReference type="EMBL" id="KAH7904284.1"/>
    </source>
</evidence>
<proteinExistence type="predicted"/>
<evidence type="ECO:0000313" key="2">
    <source>
        <dbReference type="Proteomes" id="UP000790377"/>
    </source>
</evidence>